<dbReference type="PROSITE" id="PS50294">
    <property type="entry name" value="WD_REPEATS_REGION"/>
    <property type="match status" value="4"/>
</dbReference>
<dbReference type="PROSITE" id="PS50082">
    <property type="entry name" value="WD_REPEATS_2"/>
    <property type="match status" value="5"/>
</dbReference>
<dbReference type="PANTHER" id="PTHR22844">
    <property type="entry name" value="F-BOX AND WD40 DOMAIN PROTEIN"/>
    <property type="match status" value="1"/>
</dbReference>
<dbReference type="Gene3D" id="2.130.10.10">
    <property type="entry name" value="YVTN repeat-like/Quinoprotein amine dehydrogenase"/>
    <property type="match status" value="3"/>
</dbReference>
<dbReference type="PRINTS" id="PR00320">
    <property type="entry name" value="GPROTEINBRPT"/>
</dbReference>
<name>A0A9Q1QS80_9CARY</name>
<dbReference type="SUPFAM" id="SSF50978">
    <property type="entry name" value="WD40 repeat-like"/>
    <property type="match status" value="1"/>
</dbReference>
<gene>
    <name evidence="5" type="ORF">Cgig2_018345</name>
</gene>
<sequence>MGLPSCHSGEKEDHSLSHSHSYSNRRRYFYSSSASSSSSSSLSSQRSLQSVPSLSASTSHHLLDHHPQQPPPSTTTVHHQCISTLKGHTSHVFSLIISGKHLYSGSYNDEIRVWPRNNLIPQPPNPVATTKGAAVKSLVVLGDKLFSAHQDHKIRVWKINNNDDSTTHQKRSYECVAILPTLNDRLLRVFSAKNYIQVRRHKSCTWVHHVDTVSALALSQDGAHLYSASWDRTFKVWRTKDFRCVESVAGAHDDAINAVALSKDGDVYTGSADRTIKVWRKREGERKHSLVSTLEKHRSAVNALALTTDGNVLYSGACDRSIIVWERNHSQSNGGEGEHMVVAGALRGHTKAILCLAVVDDLLISGSADKTIRIWRRTSSSSPEVDDKRSSYECLAVLEGHLKPVKCLAAAVDPNSSGSGWGWGRGRSYLSMGTGFSFFDDGFCYVDVMLGPCKKDIAAVVSEYKVPPCKDVVYRGTIKV</sequence>
<evidence type="ECO:0000256" key="3">
    <source>
        <dbReference type="PROSITE-ProRule" id="PRU00221"/>
    </source>
</evidence>
<dbReference type="EMBL" id="JAKOGI010000008">
    <property type="protein sequence ID" value="KAJ8451711.1"/>
    <property type="molecule type" value="Genomic_DNA"/>
</dbReference>
<evidence type="ECO:0000313" key="5">
    <source>
        <dbReference type="EMBL" id="KAJ8451711.1"/>
    </source>
</evidence>
<comment type="caution">
    <text evidence="5">The sequence shown here is derived from an EMBL/GenBank/DDBJ whole genome shotgun (WGS) entry which is preliminary data.</text>
</comment>
<keyword evidence="1 3" id="KW-0853">WD repeat</keyword>
<dbReference type="Pfam" id="PF00400">
    <property type="entry name" value="WD40"/>
    <property type="match status" value="5"/>
</dbReference>
<dbReference type="AlphaFoldDB" id="A0A9Q1QS80"/>
<dbReference type="SMART" id="SM00320">
    <property type="entry name" value="WD40"/>
    <property type="match status" value="7"/>
</dbReference>
<reference evidence="5" key="1">
    <citation type="submission" date="2022-04" db="EMBL/GenBank/DDBJ databases">
        <title>Carnegiea gigantea Genome sequencing and assembly v2.</title>
        <authorList>
            <person name="Copetti D."/>
            <person name="Sanderson M.J."/>
            <person name="Burquez A."/>
            <person name="Wojciechowski M.F."/>
        </authorList>
    </citation>
    <scope>NUCLEOTIDE SEQUENCE</scope>
    <source>
        <strain evidence="5">SGP5-SGP5p</strain>
        <tissue evidence="5">Aerial part</tissue>
    </source>
</reference>
<feature type="repeat" description="WD" evidence="3">
    <location>
        <begin position="206"/>
        <end position="247"/>
    </location>
</feature>
<keyword evidence="6" id="KW-1185">Reference proteome</keyword>
<evidence type="ECO:0000256" key="4">
    <source>
        <dbReference type="SAM" id="MobiDB-lite"/>
    </source>
</evidence>
<keyword evidence="2" id="KW-0677">Repeat</keyword>
<dbReference type="InterPro" id="IPR020472">
    <property type="entry name" value="WD40_PAC1"/>
</dbReference>
<dbReference type="InterPro" id="IPR015943">
    <property type="entry name" value="WD40/YVTN_repeat-like_dom_sf"/>
</dbReference>
<feature type="repeat" description="WD" evidence="3">
    <location>
        <begin position="249"/>
        <end position="289"/>
    </location>
</feature>
<dbReference type="InterPro" id="IPR036322">
    <property type="entry name" value="WD40_repeat_dom_sf"/>
</dbReference>
<protein>
    <submittedName>
        <fullName evidence="5">Uncharacterized protein</fullName>
    </submittedName>
</protein>
<proteinExistence type="predicted"/>
<evidence type="ECO:0000313" key="6">
    <source>
        <dbReference type="Proteomes" id="UP001153076"/>
    </source>
</evidence>
<dbReference type="OrthoDB" id="674604at2759"/>
<organism evidence="5 6">
    <name type="scientific">Carnegiea gigantea</name>
    <dbReference type="NCBI Taxonomy" id="171969"/>
    <lineage>
        <taxon>Eukaryota</taxon>
        <taxon>Viridiplantae</taxon>
        <taxon>Streptophyta</taxon>
        <taxon>Embryophyta</taxon>
        <taxon>Tracheophyta</taxon>
        <taxon>Spermatophyta</taxon>
        <taxon>Magnoliopsida</taxon>
        <taxon>eudicotyledons</taxon>
        <taxon>Gunneridae</taxon>
        <taxon>Pentapetalae</taxon>
        <taxon>Caryophyllales</taxon>
        <taxon>Cactineae</taxon>
        <taxon>Cactaceae</taxon>
        <taxon>Cactoideae</taxon>
        <taxon>Echinocereeae</taxon>
        <taxon>Carnegiea</taxon>
    </lineage>
</organism>
<dbReference type="Proteomes" id="UP001153076">
    <property type="component" value="Unassembled WGS sequence"/>
</dbReference>
<accession>A0A9Q1QS80</accession>
<dbReference type="InterPro" id="IPR045182">
    <property type="entry name" value="JINGUBANG-like"/>
</dbReference>
<feature type="compositionally biased region" description="Low complexity" evidence="4">
    <location>
        <begin position="29"/>
        <end position="55"/>
    </location>
</feature>
<dbReference type="PANTHER" id="PTHR22844:SF387">
    <property type="entry name" value="F3I6.5 PROTEIN"/>
    <property type="match status" value="1"/>
</dbReference>
<feature type="repeat" description="WD" evidence="3">
    <location>
        <begin position="294"/>
        <end position="326"/>
    </location>
</feature>
<dbReference type="CDD" id="cd00200">
    <property type="entry name" value="WD40"/>
    <property type="match status" value="1"/>
</dbReference>
<evidence type="ECO:0000256" key="2">
    <source>
        <dbReference type="ARBA" id="ARBA00022737"/>
    </source>
</evidence>
<feature type="repeat" description="WD" evidence="3">
    <location>
        <begin position="85"/>
        <end position="114"/>
    </location>
</feature>
<evidence type="ECO:0000256" key="1">
    <source>
        <dbReference type="ARBA" id="ARBA00022574"/>
    </source>
</evidence>
<feature type="repeat" description="WD" evidence="3">
    <location>
        <begin position="346"/>
        <end position="385"/>
    </location>
</feature>
<feature type="region of interest" description="Disordered" evidence="4">
    <location>
        <begin position="1"/>
        <end position="79"/>
    </location>
</feature>
<dbReference type="InterPro" id="IPR001680">
    <property type="entry name" value="WD40_rpt"/>
</dbReference>